<accession>A0A8C6I1U5</accession>
<name>A0A8C6I1U5_MUSSI</name>
<reference evidence="2" key="2">
    <citation type="submission" date="2025-09" db="UniProtKB">
        <authorList>
            <consortium name="Ensembl"/>
        </authorList>
    </citation>
    <scope>IDENTIFICATION</scope>
</reference>
<evidence type="ECO:0008006" key="4">
    <source>
        <dbReference type="Google" id="ProtNLM"/>
    </source>
</evidence>
<evidence type="ECO:0000313" key="2">
    <source>
        <dbReference type="Ensembl" id="ENSMSIP00000029443.1"/>
    </source>
</evidence>
<feature type="region of interest" description="Disordered" evidence="1">
    <location>
        <begin position="190"/>
        <end position="210"/>
    </location>
</feature>
<dbReference type="Ensembl" id="ENSMSIT00000037123.1">
    <property type="protein sequence ID" value="ENSMSIP00000029443.1"/>
    <property type="gene ID" value="ENSMSIG00000024730.1"/>
</dbReference>
<reference evidence="2" key="1">
    <citation type="submission" date="2025-08" db="UniProtKB">
        <authorList>
            <consortium name="Ensembl"/>
        </authorList>
    </citation>
    <scope>IDENTIFICATION</scope>
</reference>
<evidence type="ECO:0000256" key="1">
    <source>
        <dbReference type="SAM" id="MobiDB-lite"/>
    </source>
</evidence>
<keyword evidence="3" id="KW-1185">Reference proteome</keyword>
<dbReference type="Proteomes" id="UP000694415">
    <property type="component" value="Unplaced"/>
</dbReference>
<protein>
    <recommendedName>
        <fullName evidence="4">PR domain zinc finger protein 4</fullName>
    </recommendedName>
</protein>
<evidence type="ECO:0000313" key="3">
    <source>
        <dbReference type="Proteomes" id="UP000694415"/>
    </source>
</evidence>
<proteinExistence type="predicted"/>
<organism evidence="2 3">
    <name type="scientific">Mus spicilegus</name>
    <name type="common">Mound-building mouse</name>
    <dbReference type="NCBI Taxonomy" id="10103"/>
    <lineage>
        <taxon>Eukaryota</taxon>
        <taxon>Metazoa</taxon>
        <taxon>Chordata</taxon>
        <taxon>Craniata</taxon>
        <taxon>Vertebrata</taxon>
        <taxon>Euteleostomi</taxon>
        <taxon>Mammalia</taxon>
        <taxon>Eutheria</taxon>
        <taxon>Euarchontoglires</taxon>
        <taxon>Glires</taxon>
        <taxon>Rodentia</taxon>
        <taxon>Myomorpha</taxon>
        <taxon>Muroidea</taxon>
        <taxon>Muridae</taxon>
        <taxon>Murinae</taxon>
        <taxon>Mus</taxon>
        <taxon>Mus</taxon>
    </lineage>
</organism>
<dbReference type="GeneTree" id="ENSGT00940000156443"/>
<sequence>MHQGEKNLSPVGMELLSSSSVSNALPGSGSHLGLAASSSHSAIPTPGLPVAIPNLGSVPENYTLLPPPYPHLESRYFRTILPGILSYLADRPPPQYIHPNSINVDGNTALCITNNPSALDLYQANGSVGLELDIVSIDSHSVNTHGTHSLHPNEGHEVALDTTITMENVSRVTSPISTDGMAEELTMDGVTGEHSQIPSGSRSHEPLSVDSVSNSLTADTVGHGGVMPIHGNGLELPMAMETDHIANRVNGMSDSTLSDSIHTVAMSTKIIGVLCGTSLSRRRLTWSLIWPSTRVRRISSVIPVTSCPCGDRASSSPCSSARKNARPSVRSAINCS</sequence>
<dbReference type="AlphaFoldDB" id="A0A8C6I1U5"/>